<protein>
    <submittedName>
        <fullName evidence="3">PseE protein</fullName>
    </submittedName>
</protein>
<organism evidence="3 4">
    <name type="scientific">Campylobacter estrildidarum</name>
    <dbReference type="NCBI Taxonomy" id="2510189"/>
    <lineage>
        <taxon>Bacteria</taxon>
        <taxon>Pseudomonadati</taxon>
        <taxon>Campylobacterota</taxon>
        <taxon>Epsilonproteobacteria</taxon>
        <taxon>Campylobacterales</taxon>
        <taxon>Campylobacteraceae</taxon>
        <taxon>Campylobacter</taxon>
    </lineage>
</organism>
<evidence type="ECO:0000313" key="3">
    <source>
        <dbReference type="EMBL" id="TKX28033.1"/>
    </source>
</evidence>
<dbReference type="Pfam" id="PF01973">
    <property type="entry name" value="MptE-like"/>
    <property type="match status" value="1"/>
</dbReference>
<dbReference type="AlphaFoldDB" id="A0A4U7BA38"/>
<feature type="coiled-coil region" evidence="1">
    <location>
        <begin position="529"/>
        <end position="556"/>
    </location>
</feature>
<dbReference type="EMBL" id="NXLZ01000031">
    <property type="protein sequence ID" value="TKX28033.1"/>
    <property type="molecule type" value="Genomic_DNA"/>
</dbReference>
<evidence type="ECO:0000256" key="1">
    <source>
        <dbReference type="SAM" id="Coils"/>
    </source>
</evidence>
<dbReference type="OrthoDB" id="8867611at2"/>
<proteinExistence type="predicted"/>
<dbReference type="InterPro" id="IPR002826">
    <property type="entry name" value="MptE-like"/>
</dbReference>
<sequence>MQNELFDKNLKAMGGGEYKELKTELQKIKELREFSYTFGKDSLNINIIKKRSLKAIYKSPLSELEEKIDFFKDYDRYPALFFYGLGNGILYKALLQNKHHKRIIVFEKEIEIIFIVLNLLDLSEELRKGRLILIYTPHMTYTKADTIFSLDSISRFFKTYTLYTHSNFYKNYEEDILKVNTLNLKAIKNISLRKGNDPRDALRGIEQFVCNIPKMINHPSYQTLLKKRRNTKNENVAIIISTGPSLAKQLPLIKEYANKATIFCADSAYPILAKHNIKPDYVCMMERDEIVAECFNNDFKEFDQGITFVVASLVHKNTIDYLERNKRSYILVTRPLSFASSLKLREFGYMSCGMSVAHMNYELANTLNYKNIVFIGQDLAYGSKGESHTKNFLHEKLHDGHYQRDLNKFTTLAYGGKGEVQSSKIWTLFREIFENFISANNKNNIKTYNCTEGGARIEGTIEKPFKEICETLLKKDLKKPFPKIPKLPKEQRNELMLEAYKKIKKQMSLSETFLKECKKIKNQLAALKRGKLKITLDQLNQNLDKLKARLDLKRYNFLLEILGPTLYHEESIIATLYVKSIKNESERQNKLFAWLYAHESLIESIFELVTIQNLTLKKAIIPLQDELEKKKLI</sequence>
<name>A0A4U7BA38_9BACT</name>
<feature type="domain" description="6-hydroxymethylpterin diphosphokinase MptE-like" evidence="2">
    <location>
        <begin position="207"/>
        <end position="382"/>
    </location>
</feature>
<accession>A0A4U7BA38</accession>
<comment type="caution">
    <text evidence="3">The sequence shown here is derived from an EMBL/GenBank/DDBJ whole genome shotgun (WGS) entry which is preliminary data.</text>
</comment>
<evidence type="ECO:0000259" key="2">
    <source>
        <dbReference type="Pfam" id="PF01973"/>
    </source>
</evidence>
<keyword evidence="4" id="KW-1185">Reference proteome</keyword>
<keyword evidence="1" id="KW-0175">Coiled coil</keyword>
<evidence type="ECO:0000313" key="4">
    <source>
        <dbReference type="Proteomes" id="UP000308838"/>
    </source>
</evidence>
<reference evidence="3 4" key="1">
    <citation type="submission" date="2018-05" db="EMBL/GenBank/DDBJ databases">
        <title>Novel Campyloabacter and Helicobacter Species and Strains.</title>
        <authorList>
            <person name="Mannion A.J."/>
            <person name="Shen Z."/>
            <person name="Fox J.G."/>
        </authorList>
    </citation>
    <scope>NUCLEOTIDE SEQUENCE [LARGE SCALE GENOMIC DNA]</scope>
    <source>
        <strain evidence="4">MIT17-664</strain>
    </source>
</reference>
<dbReference type="RefSeq" id="WP_137621394.1">
    <property type="nucleotide sequence ID" value="NZ_NXLZ01000031.1"/>
</dbReference>
<dbReference type="Proteomes" id="UP000308838">
    <property type="component" value="Unassembled WGS sequence"/>
</dbReference>
<gene>
    <name evidence="3" type="ORF">CQA69_08795</name>
</gene>
<dbReference type="PANTHER" id="PTHR41786">
    <property type="entry name" value="MOTILITY ACCESSORY FACTOR MAF"/>
    <property type="match status" value="1"/>
</dbReference>
<dbReference type="PANTHER" id="PTHR41786:SF1">
    <property type="entry name" value="6-HYDROXYMETHYLPTERIN DIPHOSPHOKINASE MPTE-LIKE DOMAIN-CONTAINING PROTEIN"/>
    <property type="match status" value="1"/>
</dbReference>